<dbReference type="InterPro" id="IPR039551">
    <property type="entry name" value="Cho/carn_acyl_trans"/>
</dbReference>
<feature type="domain" description="Choline/carnitine acyltransferase" evidence="2">
    <location>
        <begin position="66"/>
        <end position="114"/>
    </location>
</feature>
<evidence type="ECO:0000259" key="2">
    <source>
        <dbReference type="Pfam" id="PF00755"/>
    </source>
</evidence>
<protein>
    <submittedName>
        <fullName evidence="4">Carn_acyltransf domain-containing protein</fullName>
    </submittedName>
</protein>
<dbReference type="InterPro" id="IPR023213">
    <property type="entry name" value="CAT-like_dom_sf"/>
</dbReference>
<dbReference type="Gene3D" id="3.30.559.10">
    <property type="entry name" value="Chloramphenicol acetyltransferase-like domain"/>
    <property type="match status" value="1"/>
</dbReference>
<dbReference type="GO" id="GO:0004095">
    <property type="term" value="F:carnitine O-palmitoyltransferase activity"/>
    <property type="evidence" value="ECO:0007669"/>
    <property type="project" value="TreeGrafter"/>
</dbReference>
<dbReference type="SUPFAM" id="SSF52777">
    <property type="entry name" value="CoA-dependent acyltransferases"/>
    <property type="match status" value="2"/>
</dbReference>
<dbReference type="InterPro" id="IPR000542">
    <property type="entry name" value="Carn_acyl_trans"/>
</dbReference>
<reference evidence="4" key="1">
    <citation type="submission" date="2016-11" db="UniProtKB">
        <authorList>
            <consortium name="WormBaseParasite"/>
        </authorList>
    </citation>
    <scope>IDENTIFICATION</scope>
</reference>
<dbReference type="Proteomes" id="UP000095283">
    <property type="component" value="Unplaced"/>
</dbReference>
<evidence type="ECO:0000256" key="1">
    <source>
        <dbReference type="ARBA" id="ARBA00005232"/>
    </source>
</evidence>
<dbReference type="AlphaFoldDB" id="A0A1I7XBQ0"/>
<dbReference type="GO" id="GO:0006631">
    <property type="term" value="P:fatty acid metabolic process"/>
    <property type="evidence" value="ECO:0007669"/>
    <property type="project" value="TreeGrafter"/>
</dbReference>
<feature type="domain" description="Choline/carnitine acyltransferase" evidence="2">
    <location>
        <begin position="1"/>
        <end position="39"/>
    </location>
</feature>
<dbReference type="WBParaSite" id="Hba_14947">
    <property type="protein sequence ID" value="Hba_14947"/>
    <property type="gene ID" value="Hba_14947"/>
</dbReference>
<keyword evidence="3" id="KW-1185">Reference proteome</keyword>
<comment type="similarity">
    <text evidence="1">Belongs to the carnitine/choline acetyltransferase family.</text>
</comment>
<evidence type="ECO:0000313" key="4">
    <source>
        <dbReference type="WBParaSite" id="Hba_14947"/>
    </source>
</evidence>
<proteinExistence type="inferred from homology"/>
<name>A0A1I7XBQ0_HETBA</name>
<dbReference type="GO" id="GO:0009437">
    <property type="term" value="P:carnitine metabolic process"/>
    <property type="evidence" value="ECO:0007669"/>
    <property type="project" value="TreeGrafter"/>
</dbReference>
<organism evidence="3 4">
    <name type="scientific">Heterorhabditis bacteriophora</name>
    <name type="common">Entomopathogenic nematode worm</name>
    <dbReference type="NCBI Taxonomy" id="37862"/>
    <lineage>
        <taxon>Eukaryota</taxon>
        <taxon>Metazoa</taxon>
        <taxon>Ecdysozoa</taxon>
        <taxon>Nematoda</taxon>
        <taxon>Chromadorea</taxon>
        <taxon>Rhabditida</taxon>
        <taxon>Rhabditina</taxon>
        <taxon>Rhabditomorpha</taxon>
        <taxon>Strongyloidea</taxon>
        <taxon>Heterorhabditidae</taxon>
        <taxon>Heterorhabditis</taxon>
    </lineage>
</organism>
<dbReference type="PANTHER" id="PTHR22589">
    <property type="entry name" value="CARNITINE O-ACYLTRANSFERASE"/>
    <property type="match status" value="1"/>
</dbReference>
<evidence type="ECO:0000313" key="3">
    <source>
        <dbReference type="Proteomes" id="UP000095283"/>
    </source>
</evidence>
<sequence length="130" mass="14639">MIISKNAHVGINTEHSWGDAAVTAHFMEWCLLEILRSGKSIFDMRKSIKSLDFIRTIVPSILQKKSYLGGFGPVADRGYGVSYIIAGENQISFHISSKRSADNTSSKEFREELKRTLVDMRALFLEPSEN</sequence>
<accession>A0A1I7XBQ0</accession>
<dbReference type="Pfam" id="PF00755">
    <property type="entry name" value="Carn_acyltransf"/>
    <property type="match status" value="2"/>
</dbReference>
<dbReference type="GO" id="GO:0005739">
    <property type="term" value="C:mitochondrion"/>
    <property type="evidence" value="ECO:0007669"/>
    <property type="project" value="TreeGrafter"/>
</dbReference>
<dbReference type="PANTHER" id="PTHR22589:SF31">
    <property type="entry name" value="CARNITINE O-PALMITOYLTRANSFERASE"/>
    <property type="match status" value="1"/>
</dbReference>